<dbReference type="Pfam" id="PF06772">
    <property type="entry name" value="LtrA"/>
    <property type="match status" value="1"/>
</dbReference>
<feature type="transmembrane region" description="Helical" evidence="1">
    <location>
        <begin position="46"/>
        <end position="69"/>
    </location>
</feature>
<dbReference type="EMBL" id="JAMZDX010000006">
    <property type="protein sequence ID" value="MCP2312827.1"/>
    <property type="molecule type" value="Genomic_DNA"/>
</dbReference>
<dbReference type="PANTHER" id="PTHR36840">
    <property type="entry name" value="BLL5714 PROTEIN"/>
    <property type="match status" value="1"/>
</dbReference>
<accession>A0ABT1J5X0</accession>
<feature type="transmembrane region" description="Helical" evidence="1">
    <location>
        <begin position="332"/>
        <end position="363"/>
    </location>
</feature>
<keyword evidence="1" id="KW-1133">Transmembrane helix</keyword>
<proteinExistence type="predicted"/>
<feature type="transmembrane region" description="Helical" evidence="1">
    <location>
        <begin position="20"/>
        <end position="40"/>
    </location>
</feature>
<dbReference type="PANTHER" id="PTHR36840:SF1">
    <property type="entry name" value="BLL5714 PROTEIN"/>
    <property type="match status" value="1"/>
</dbReference>
<feature type="transmembrane region" description="Helical" evidence="1">
    <location>
        <begin position="107"/>
        <end position="125"/>
    </location>
</feature>
<reference evidence="2 3" key="1">
    <citation type="submission" date="2022-06" db="EMBL/GenBank/DDBJ databases">
        <title>Sequencing the genomes of 1000 actinobacteria strains.</title>
        <authorList>
            <person name="Klenk H.-P."/>
        </authorList>
    </citation>
    <scope>NUCLEOTIDE SEQUENCE [LARGE SCALE GENOMIC DNA]</scope>
    <source>
        <strain evidence="2 3">DSM 41656</strain>
    </source>
</reference>
<dbReference type="InterPro" id="IPR010640">
    <property type="entry name" value="Low_temperature_requirement_A"/>
</dbReference>
<evidence type="ECO:0000313" key="2">
    <source>
        <dbReference type="EMBL" id="MCP2312827.1"/>
    </source>
</evidence>
<feature type="transmembrane region" description="Helical" evidence="1">
    <location>
        <begin position="137"/>
        <end position="154"/>
    </location>
</feature>
<keyword evidence="1" id="KW-0472">Membrane</keyword>
<organism evidence="2 3">
    <name type="scientific">Kitasatospora paracochleata</name>
    <dbReference type="NCBI Taxonomy" id="58354"/>
    <lineage>
        <taxon>Bacteria</taxon>
        <taxon>Bacillati</taxon>
        <taxon>Actinomycetota</taxon>
        <taxon>Actinomycetes</taxon>
        <taxon>Kitasatosporales</taxon>
        <taxon>Streptomycetaceae</taxon>
        <taxon>Kitasatospora</taxon>
    </lineage>
</organism>
<feature type="transmembrane region" description="Helical" evidence="1">
    <location>
        <begin position="266"/>
        <end position="290"/>
    </location>
</feature>
<feature type="transmembrane region" description="Helical" evidence="1">
    <location>
        <begin position="197"/>
        <end position="216"/>
    </location>
</feature>
<feature type="transmembrane region" description="Helical" evidence="1">
    <location>
        <begin position="160"/>
        <end position="177"/>
    </location>
</feature>
<gene>
    <name evidence="2" type="ORF">FHR36_006008</name>
</gene>
<sequence length="392" mass="41439">MFHHHRHERAADGTRSRATWAELFYDIVLAFGVSQTTHILGHSPSWATFGQALLMLTPLWWAWVDVALAVTMVEETHVERLLLLAAGLATYGMGVAAPRAMSGHAEAALFAGSYLVLRLLMGEATRRERPFARTIHPYSAGVVFALALTAGAFVSGPARAAIWAGAILAEAVLPAVMSRRLHAMTYSAAHLPERFGLFIIIALGENILAVGARASAGALTAALVAALVLSFVIGGALWWLYFHLAAPAVEHSMRTHRTPATVVRDVLSYGHLVLVLGLLLVAVGTGNTVAHPTGVSHDPSAALLPIGAALFALTFGYTRWRMFGAASATRIGAGLCLLGLAAGAPFLPAIATLGATAVLLVAVNGLEHWLVATGRRVPLLFHRPVPTGHELT</sequence>
<protein>
    <submittedName>
        <fullName evidence="2">Low temperature requirement protein LtrA</fullName>
    </submittedName>
</protein>
<keyword evidence="3" id="KW-1185">Reference proteome</keyword>
<dbReference type="Proteomes" id="UP001206483">
    <property type="component" value="Unassembled WGS sequence"/>
</dbReference>
<feature type="transmembrane region" description="Helical" evidence="1">
    <location>
        <begin position="81"/>
        <end position="101"/>
    </location>
</feature>
<evidence type="ECO:0000313" key="3">
    <source>
        <dbReference type="Proteomes" id="UP001206483"/>
    </source>
</evidence>
<comment type="caution">
    <text evidence="2">The sequence shown here is derived from an EMBL/GenBank/DDBJ whole genome shotgun (WGS) entry which is preliminary data.</text>
</comment>
<feature type="transmembrane region" description="Helical" evidence="1">
    <location>
        <begin position="222"/>
        <end position="245"/>
    </location>
</feature>
<dbReference type="RefSeq" id="WP_253802248.1">
    <property type="nucleotide sequence ID" value="NZ_BAAAUB010000052.1"/>
</dbReference>
<name>A0ABT1J5X0_9ACTN</name>
<evidence type="ECO:0000256" key="1">
    <source>
        <dbReference type="SAM" id="Phobius"/>
    </source>
</evidence>
<keyword evidence="1" id="KW-0812">Transmembrane</keyword>
<feature type="transmembrane region" description="Helical" evidence="1">
    <location>
        <begin position="302"/>
        <end position="320"/>
    </location>
</feature>